<dbReference type="EMBL" id="JAWLUP010000040">
    <property type="protein sequence ID" value="MDV7266147.1"/>
    <property type="molecule type" value="Genomic_DNA"/>
</dbReference>
<proteinExistence type="predicted"/>
<dbReference type="RefSeq" id="WP_213573035.1">
    <property type="nucleotide sequence ID" value="NZ_JAWLUP010000040.1"/>
</dbReference>
<dbReference type="Proteomes" id="UP001185863">
    <property type="component" value="Unassembled WGS sequence"/>
</dbReference>
<comment type="caution">
    <text evidence="1">The sequence shown here is derived from an EMBL/GenBank/DDBJ whole genome shotgun (WGS) entry which is preliminary data.</text>
</comment>
<evidence type="ECO:0000313" key="2">
    <source>
        <dbReference type="Proteomes" id="UP001185863"/>
    </source>
</evidence>
<evidence type="ECO:0008006" key="3">
    <source>
        <dbReference type="Google" id="ProtNLM"/>
    </source>
</evidence>
<evidence type="ECO:0000313" key="1">
    <source>
        <dbReference type="EMBL" id="MDV7266147.1"/>
    </source>
</evidence>
<dbReference type="AlphaFoldDB" id="A0AAE4V0L9"/>
<protein>
    <recommendedName>
        <fullName evidence="3">Asp23/Gls24 family envelope stress response protein</fullName>
    </recommendedName>
</protein>
<accession>A0AAE4V0L9</accession>
<sequence length="106" mass="10751">MTGSGSPLPDTGTEDLSELVAAAVLATPGVAALHGGQFGEIATYLPGRRVTGVTIGPSSCAVHVAVRYPANVVDTAENVRAAVESLVNVPVDVTIEDLLTETGHTQ</sequence>
<reference evidence="1" key="1">
    <citation type="submission" date="2023-10" db="EMBL/GenBank/DDBJ databases">
        <title>Development of a sustainable strategy for remediation of hydrocarbon-contaminated territories based on the waste exchange concept.</title>
        <authorList>
            <person name="Krivoruchko A."/>
        </authorList>
    </citation>
    <scope>NUCLEOTIDE SEQUENCE</scope>
    <source>
        <strain evidence="1">IEGM 68</strain>
    </source>
</reference>
<gene>
    <name evidence="1" type="ORF">R4315_16595</name>
</gene>
<organism evidence="1 2">
    <name type="scientific">Rhodococcus oxybenzonivorans</name>
    <dbReference type="NCBI Taxonomy" id="1990687"/>
    <lineage>
        <taxon>Bacteria</taxon>
        <taxon>Bacillati</taxon>
        <taxon>Actinomycetota</taxon>
        <taxon>Actinomycetes</taxon>
        <taxon>Mycobacteriales</taxon>
        <taxon>Nocardiaceae</taxon>
        <taxon>Rhodococcus</taxon>
    </lineage>
</organism>
<name>A0AAE4V0L9_9NOCA</name>